<comment type="subunit">
    <text evidence="3">Monomer.</text>
</comment>
<dbReference type="InterPro" id="IPR014729">
    <property type="entry name" value="Rossmann-like_a/b/a_fold"/>
</dbReference>
<keyword evidence="5" id="KW-0963">Cytoplasm</keyword>
<dbReference type="EC" id="6.1.1.17" evidence="4"/>
<dbReference type="InterPro" id="IPR033910">
    <property type="entry name" value="GluRS_core"/>
</dbReference>
<dbReference type="InterPro" id="IPR045462">
    <property type="entry name" value="aa-tRNA-synth_I_cd-bd"/>
</dbReference>
<evidence type="ECO:0000256" key="4">
    <source>
        <dbReference type="ARBA" id="ARBA00012835"/>
    </source>
</evidence>
<evidence type="ECO:0000259" key="13">
    <source>
        <dbReference type="Pfam" id="PF19269"/>
    </source>
</evidence>
<dbReference type="GO" id="GO:0004818">
    <property type="term" value="F:glutamate-tRNA ligase activity"/>
    <property type="evidence" value="ECO:0007669"/>
    <property type="project" value="UniProtKB-EC"/>
</dbReference>
<accession>A0A0W8FS21</accession>
<organism evidence="14">
    <name type="scientific">hydrocarbon metagenome</name>
    <dbReference type="NCBI Taxonomy" id="938273"/>
    <lineage>
        <taxon>unclassified sequences</taxon>
        <taxon>metagenomes</taxon>
        <taxon>ecological metagenomes</taxon>
    </lineage>
</organism>
<dbReference type="InterPro" id="IPR020751">
    <property type="entry name" value="aa-tRNA-synth_I_codon-bd_sub2"/>
</dbReference>
<evidence type="ECO:0000256" key="7">
    <source>
        <dbReference type="ARBA" id="ARBA00022741"/>
    </source>
</evidence>
<evidence type="ECO:0000256" key="1">
    <source>
        <dbReference type="ARBA" id="ARBA00004496"/>
    </source>
</evidence>
<evidence type="ECO:0000313" key="14">
    <source>
        <dbReference type="EMBL" id="KUG23687.1"/>
    </source>
</evidence>
<dbReference type="Gene3D" id="3.40.50.620">
    <property type="entry name" value="HUPs"/>
    <property type="match status" value="1"/>
</dbReference>
<name>A0A0W8FS21_9ZZZZ</name>
<dbReference type="InterPro" id="IPR008925">
    <property type="entry name" value="aa_tRNA-synth_I_cd-bd_sf"/>
</dbReference>
<dbReference type="InterPro" id="IPR001412">
    <property type="entry name" value="aa-tRNA-synth_I_CS"/>
</dbReference>
<dbReference type="Pfam" id="PF00749">
    <property type="entry name" value="tRNA-synt_1c"/>
    <property type="match status" value="1"/>
</dbReference>
<dbReference type="PRINTS" id="PR00987">
    <property type="entry name" value="TRNASYNTHGLU"/>
</dbReference>
<protein>
    <recommendedName>
        <fullName evidence="4">glutamate--tRNA ligase</fullName>
        <ecNumber evidence="4">6.1.1.17</ecNumber>
    </recommendedName>
    <alternativeName>
        <fullName evidence="11">Glutamyl-tRNA synthetase</fullName>
    </alternativeName>
</protein>
<comment type="similarity">
    <text evidence="2">Belongs to the class-I aminoacyl-tRNA synthetase family. Glutamate--tRNA ligase type 1 subfamily.</text>
</comment>
<evidence type="ECO:0000256" key="8">
    <source>
        <dbReference type="ARBA" id="ARBA00022840"/>
    </source>
</evidence>
<dbReference type="PANTHER" id="PTHR43311">
    <property type="entry name" value="GLUTAMATE--TRNA LIGASE"/>
    <property type="match status" value="1"/>
</dbReference>
<dbReference type="EMBL" id="LNQE01000890">
    <property type="protein sequence ID" value="KUG23687.1"/>
    <property type="molecule type" value="Genomic_DNA"/>
</dbReference>
<evidence type="ECO:0000256" key="10">
    <source>
        <dbReference type="ARBA" id="ARBA00023146"/>
    </source>
</evidence>
<dbReference type="SUPFAM" id="SSF48163">
    <property type="entry name" value="An anticodon-binding domain of class I aminoacyl-tRNA synthetases"/>
    <property type="match status" value="1"/>
</dbReference>
<gene>
    <name evidence="14" type="ORF">ASZ90_006494</name>
</gene>
<evidence type="ECO:0000256" key="6">
    <source>
        <dbReference type="ARBA" id="ARBA00022598"/>
    </source>
</evidence>
<dbReference type="HAMAP" id="MF_00022">
    <property type="entry name" value="Glu_tRNA_synth_type1"/>
    <property type="match status" value="1"/>
</dbReference>
<proteinExistence type="inferred from homology"/>
<comment type="caution">
    <text evidence="14">The sequence shown here is derived from an EMBL/GenBank/DDBJ whole genome shotgun (WGS) entry which is preliminary data.</text>
</comment>
<dbReference type="SUPFAM" id="SSF52374">
    <property type="entry name" value="Nucleotidylyl transferase"/>
    <property type="match status" value="1"/>
</dbReference>
<dbReference type="CDD" id="cd00808">
    <property type="entry name" value="GluRS_core"/>
    <property type="match status" value="1"/>
</dbReference>
<evidence type="ECO:0000256" key="3">
    <source>
        <dbReference type="ARBA" id="ARBA00011245"/>
    </source>
</evidence>
<dbReference type="PANTHER" id="PTHR43311:SF2">
    <property type="entry name" value="GLUTAMATE--TRNA LIGASE, MITOCHONDRIAL-RELATED"/>
    <property type="match status" value="1"/>
</dbReference>
<dbReference type="Pfam" id="PF19269">
    <property type="entry name" value="Anticodon_2"/>
    <property type="match status" value="1"/>
</dbReference>
<evidence type="ECO:0000256" key="5">
    <source>
        <dbReference type="ARBA" id="ARBA00022490"/>
    </source>
</evidence>
<comment type="subcellular location">
    <subcellularLocation>
        <location evidence="1">Cytoplasm</location>
    </subcellularLocation>
</comment>
<evidence type="ECO:0000259" key="12">
    <source>
        <dbReference type="Pfam" id="PF00749"/>
    </source>
</evidence>
<dbReference type="GO" id="GO:0006424">
    <property type="term" value="P:glutamyl-tRNA aminoacylation"/>
    <property type="evidence" value="ECO:0007669"/>
    <property type="project" value="InterPro"/>
</dbReference>
<keyword evidence="6 14" id="KW-0436">Ligase</keyword>
<dbReference type="GO" id="GO:0005524">
    <property type="term" value="F:ATP binding"/>
    <property type="evidence" value="ECO:0007669"/>
    <property type="project" value="UniProtKB-KW"/>
</dbReference>
<dbReference type="GO" id="GO:0005829">
    <property type="term" value="C:cytosol"/>
    <property type="evidence" value="ECO:0007669"/>
    <property type="project" value="TreeGrafter"/>
</dbReference>
<dbReference type="InterPro" id="IPR020058">
    <property type="entry name" value="Glu/Gln-tRNA-synth_Ib_cat-dom"/>
</dbReference>
<dbReference type="AlphaFoldDB" id="A0A0W8FS21"/>
<dbReference type="Gene3D" id="1.10.10.350">
    <property type="match status" value="1"/>
</dbReference>
<evidence type="ECO:0000256" key="9">
    <source>
        <dbReference type="ARBA" id="ARBA00022917"/>
    </source>
</evidence>
<keyword evidence="8" id="KW-0067">ATP-binding</keyword>
<evidence type="ECO:0000256" key="2">
    <source>
        <dbReference type="ARBA" id="ARBA00007894"/>
    </source>
</evidence>
<dbReference type="GO" id="GO:0000049">
    <property type="term" value="F:tRNA binding"/>
    <property type="evidence" value="ECO:0007669"/>
    <property type="project" value="InterPro"/>
</dbReference>
<dbReference type="InterPro" id="IPR004527">
    <property type="entry name" value="Glu-tRNA-ligase_bac/mito"/>
</dbReference>
<keyword evidence="9" id="KW-0648">Protein biosynthesis</keyword>
<dbReference type="GO" id="GO:0008270">
    <property type="term" value="F:zinc ion binding"/>
    <property type="evidence" value="ECO:0007669"/>
    <property type="project" value="InterPro"/>
</dbReference>
<dbReference type="FunFam" id="3.40.50.620:FF:000007">
    <property type="entry name" value="Glutamate--tRNA ligase"/>
    <property type="match status" value="1"/>
</dbReference>
<feature type="domain" description="Glutamyl/glutaminyl-tRNA synthetase class Ib catalytic" evidence="12">
    <location>
        <begin position="4"/>
        <end position="305"/>
    </location>
</feature>
<dbReference type="InterPro" id="IPR049940">
    <property type="entry name" value="GluQ/Sye"/>
</dbReference>
<reference evidence="14" key="1">
    <citation type="journal article" date="2015" name="Proc. Natl. Acad. Sci. U.S.A.">
        <title>Networks of energetic and metabolic interactions define dynamics in microbial communities.</title>
        <authorList>
            <person name="Embree M."/>
            <person name="Liu J.K."/>
            <person name="Al-Bassam M.M."/>
            <person name="Zengler K."/>
        </authorList>
    </citation>
    <scope>NUCLEOTIDE SEQUENCE</scope>
</reference>
<feature type="domain" description="Aminoacyl-tRNA synthetase class I anticodon-binding" evidence="13">
    <location>
        <begin position="319"/>
        <end position="460"/>
    </location>
</feature>
<keyword evidence="7" id="KW-0547">Nucleotide-binding</keyword>
<dbReference type="InterPro" id="IPR000924">
    <property type="entry name" value="Glu/Gln-tRNA-synth"/>
</dbReference>
<sequence>MMEKIRTRFAPSPTGYLHIGGARTALFNWLYTRHHGGEFILRIEDTDQQRSTDESTKAILSAMTWLGLNWDEGPYFQAQRVELHREMVQKLIHEGKAYYCTCTPEELEEKRKQALATGKKPKYDGTCRNKNLKKTSGSVVRFRSEDTGSTVVEDLIKGKIVFNNEELDDLIIERSDGYPTYNFAVVIDDALMNITHVIRGDDHVNNTPRQILMYQALGFDVPKFAHVPMILGSDKTRLSKRHGATSVMAYKEMGFLPEALVNYLVRLGWAHGDQEIFSQKDLIDLFDLDAVGKSPAVFNPEKLLWLNAHYIKETPSERLREEMKPLWPAGIDTCDAAFTGKVIADLQPRVKTLVELASMADFYFTDEIKYEEQAAKKFLTADVAHLLKALVQSIASAQDFTKKGIEEFLMNFSSERNIKFKMIAQPLRVALTGKTVSPGIDEVMVTFGKERVIKKIQNAIAYIEKRA</sequence>
<keyword evidence="10 14" id="KW-0030">Aminoacyl-tRNA synthetase</keyword>
<evidence type="ECO:0000256" key="11">
    <source>
        <dbReference type="ARBA" id="ARBA00030865"/>
    </source>
</evidence>
<dbReference type="PROSITE" id="PS00178">
    <property type="entry name" value="AA_TRNA_LIGASE_I"/>
    <property type="match status" value="1"/>
</dbReference>
<dbReference type="NCBIfam" id="TIGR00464">
    <property type="entry name" value="gltX_bact"/>
    <property type="match status" value="1"/>
</dbReference>